<gene>
    <name evidence="2" type="ORF">OJF2_01300</name>
</gene>
<dbReference type="Proteomes" id="UP000324233">
    <property type="component" value="Chromosome"/>
</dbReference>
<evidence type="ECO:0000313" key="3">
    <source>
        <dbReference type="Proteomes" id="UP000324233"/>
    </source>
</evidence>
<reference evidence="2 3" key="1">
    <citation type="submission" date="2019-08" db="EMBL/GenBank/DDBJ databases">
        <title>Deep-cultivation of Planctomycetes and their phenomic and genomic characterization uncovers novel biology.</title>
        <authorList>
            <person name="Wiegand S."/>
            <person name="Jogler M."/>
            <person name="Boedeker C."/>
            <person name="Pinto D."/>
            <person name="Vollmers J."/>
            <person name="Rivas-Marin E."/>
            <person name="Kohn T."/>
            <person name="Peeters S.H."/>
            <person name="Heuer A."/>
            <person name="Rast P."/>
            <person name="Oberbeckmann S."/>
            <person name="Bunk B."/>
            <person name="Jeske O."/>
            <person name="Meyerdierks A."/>
            <person name="Storesund J.E."/>
            <person name="Kallscheuer N."/>
            <person name="Luecker S."/>
            <person name="Lage O.M."/>
            <person name="Pohl T."/>
            <person name="Merkel B.J."/>
            <person name="Hornburger P."/>
            <person name="Mueller R.-W."/>
            <person name="Bruemmer F."/>
            <person name="Labrenz M."/>
            <person name="Spormann A.M."/>
            <person name="Op den Camp H."/>
            <person name="Overmann J."/>
            <person name="Amann R."/>
            <person name="Jetten M.S.M."/>
            <person name="Mascher T."/>
            <person name="Medema M.H."/>
            <person name="Devos D.P."/>
            <person name="Kaster A.-K."/>
            <person name="Ovreas L."/>
            <person name="Rohde M."/>
            <person name="Galperin M.Y."/>
            <person name="Jogler C."/>
        </authorList>
    </citation>
    <scope>NUCLEOTIDE SEQUENCE [LARGE SCALE GENOMIC DNA]</scope>
    <source>
        <strain evidence="2 3">OJF2</strain>
    </source>
</reference>
<dbReference type="NCBIfam" id="TIGR02595">
    <property type="entry name" value="PEP_CTERM"/>
    <property type="match status" value="1"/>
</dbReference>
<keyword evidence="1" id="KW-0472">Membrane</keyword>
<proteinExistence type="predicted"/>
<accession>A0A5B9VV77</accession>
<keyword evidence="1" id="KW-1133">Transmembrane helix</keyword>
<evidence type="ECO:0008006" key="4">
    <source>
        <dbReference type="Google" id="ProtNLM"/>
    </source>
</evidence>
<protein>
    <recommendedName>
        <fullName evidence="4">PEP-CTERM protein-sorting domain-containing protein</fullName>
    </recommendedName>
</protein>
<sequence length="208" mass="22337">MRQEIRAGVWVAGVAMLGAMLGSGAAEAAGIKISPLPIKQVGDPMYELRFELFAKPETQLWPKFYNGNAMADYVELFDVPNVRDTSTYSTPGGTPSGPWAVSITNNPDPATSDVKFNYAGDPFVNSSSTDDAYLGLFKLITVEIPALPPNYTTTIIWEARVHDLDGNVVFDSGTVTLSMIPEPASVVLLGLAAAGLPGLLYLRRRRAA</sequence>
<dbReference type="KEGG" id="agv:OJF2_01300"/>
<feature type="transmembrane region" description="Helical" evidence="1">
    <location>
        <begin position="184"/>
        <end position="202"/>
    </location>
</feature>
<evidence type="ECO:0000256" key="1">
    <source>
        <dbReference type="SAM" id="Phobius"/>
    </source>
</evidence>
<keyword evidence="3" id="KW-1185">Reference proteome</keyword>
<organism evidence="2 3">
    <name type="scientific">Aquisphaera giovannonii</name>
    <dbReference type="NCBI Taxonomy" id="406548"/>
    <lineage>
        <taxon>Bacteria</taxon>
        <taxon>Pseudomonadati</taxon>
        <taxon>Planctomycetota</taxon>
        <taxon>Planctomycetia</taxon>
        <taxon>Isosphaerales</taxon>
        <taxon>Isosphaeraceae</taxon>
        <taxon>Aquisphaera</taxon>
    </lineage>
</organism>
<evidence type="ECO:0000313" key="2">
    <source>
        <dbReference type="EMBL" id="QEH31665.1"/>
    </source>
</evidence>
<name>A0A5B9VV77_9BACT</name>
<dbReference type="InterPro" id="IPR013424">
    <property type="entry name" value="Ice-binding_C"/>
</dbReference>
<dbReference type="EMBL" id="CP042997">
    <property type="protein sequence ID" value="QEH31665.1"/>
    <property type="molecule type" value="Genomic_DNA"/>
</dbReference>
<dbReference type="AlphaFoldDB" id="A0A5B9VV77"/>
<keyword evidence="1" id="KW-0812">Transmembrane</keyword>